<dbReference type="CDD" id="cd06553">
    <property type="entry name" value="ASCH_Ef3133_like"/>
    <property type="match status" value="1"/>
</dbReference>
<dbReference type="PIRSF" id="PIRSF021320">
    <property type="entry name" value="DUF984"/>
    <property type="match status" value="1"/>
</dbReference>
<dbReference type="EMBL" id="VSSQ01112164">
    <property type="protein sequence ID" value="MPN49158.1"/>
    <property type="molecule type" value="Genomic_DNA"/>
</dbReference>
<dbReference type="SUPFAM" id="SSF88697">
    <property type="entry name" value="PUA domain-like"/>
    <property type="match status" value="1"/>
</dbReference>
<dbReference type="Pfam" id="PF04266">
    <property type="entry name" value="ASCH"/>
    <property type="match status" value="1"/>
</dbReference>
<gene>
    <name evidence="2" type="ORF">SDC9_196772</name>
</gene>
<accession>A0A645ICX4</accession>
<evidence type="ECO:0000259" key="1">
    <source>
        <dbReference type="SMART" id="SM01022"/>
    </source>
</evidence>
<dbReference type="PANTHER" id="PTHR39203:SF1">
    <property type="entry name" value="CYTOPLASMIC PROTEIN"/>
    <property type="match status" value="1"/>
</dbReference>
<protein>
    <recommendedName>
        <fullName evidence="1">ASCH domain-containing protein</fullName>
    </recommendedName>
</protein>
<sequence length="148" mass="17058">MTIESFWQQFLEQTGRDAQTKYLECFHFDLNERSANELLALVLSGKKRATASSLYAFPPGETPKPGDLSIVTDWDGNPRCVIETKTVQVIPFCAMTYEICSREGEDECLETWQAGHRRFFTEDGLEMGYVFTEDMPVIFEDFEVVYRV</sequence>
<organism evidence="2">
    <name type="scientific">bioreactor metagenome</name>
    <dbReference type="NCBI Taxonomy" id="1076179"/>
    <lineage>
        <taxon>unclassified sequences</taxon>
        <taxon>metagenomes</taxon>
        <taxon>ecological metagenomes</taxon>
    </lineage>
</organism>
<dbReference type="PANTHER" id="PTHR39203">
    <property type="entry name" value="CYTOPLASMIC PROTEIN-RELATED"/>
    <property type="match status" value="1"/>
</dbReference>
<proteinExistence type="predicted"/>
<name>A0A645ICX4_9ZZZZ</name>
<feature type="domain" description="ASCH" evidence="1">
    <location>
        <begin position="26"/>
        <end position="146"/>
    </location>
</feature>
<reference evidence="2" key="1">
    <citation type="submission" date="2019-08" db="EMBL/GenBank/DDBJ databases">
        <authorList>
            <person name="Kucharzyk K."/>
            <person name="Murdoch R.W."/>
            <person name="Higgins S."/>
            <person name="Loffler F."/>
        </authorList>
    </citation>
    <scope>NUCLEOTIDE SEQUENCE</scope>
</reference>
<dbReference type="AlphaFoldDB" id="A0A645ICX4"/>
<dbReference type="InterPro" id="IPR009326">
    <property type="entry name" value="DUF984"/>
</dbReference>
<evidence type="ECO:0000313" key="2">
    <source>
        <dbReference type="EMBL" id="MPN49158.1"/>
    </source>
</evidence>
<dbReference type="Gene3D" id="3.10.400.10">
    <property type="entry name" value="Sulfate adenylyltransferase"/>
    <property type="match status" value="1"/>
</dbReference>
<dbReference type="InterPro" id="IPR015947">
    <property type="entry name" value="PUA-like_sf"/>
</dbReference>
<dbReference type="InterPro" id="IPR007374">
    <property type="entry name" value="ASCH_domain"/>
</dbReference>
<dbReference type="SMART" id="SM01022">
    <property type="entry name" value="ASCH"/>
    <property type="match status" value="1"/>
</dbReference>
<comment type="caution">
    <text evidence="2">The sequence shown here is derived from an EMBL/GenBank/DDBJ whole genome shotgun (WGS) entry which is preliminary data.</text>
</comment>